<evidence type="ECO:0000313" key="6">
    <source>
        <dbReference type="EMBL" id="EEQ10893.1"/>
    </source>
</evidence>
<comment type="subcellular location">
    <subcellularLocation>
        <location evidence="1">Membrane</location>
    </subcellularLocation>
</comment>
<evidence type="ECO:0000256" key="1">
    <source>
        <dbReference type="ARBA" id="ARBA00004370"/>
    </source>
</evidence>
<proteinExistence type="predicted"/>
<protein>
    <submittedName>
        <fullName evidence="6">Permease of the major facilitator superfamily</fullName>
    </submittedName>
</protein>
<dbReference type="EMBL" id="AALD02000013">
    <property type="protein sequence ID" value="EEQ10893.1"/>
    <property type="molecule type" value="Genomic_DNA"/>
</dbReference>
<comment type="caution">
    <text evidence="6">The sequence shown here is derived from an EMBL/GenBank/DDBJ whole genome shotgun (WGS) entry which is preliminary data.</text>
</comment>
<dbReference type="SUPFAM" id="SSF103473">
    <property type="entry name" value="MFS general substrate transporter"/>
    <property type="match status" value="1"/>
</dbReference>
<evidence type="ECO:0000256" key="4">
    <source>
        <dbReference type="ARBA" id="ARBA00023136"/>
    </source>
</evidence>
<organism evidence="6 7">
    <name type="scientific">Yersinia mollaretii (strain ATCC 43969 / DSM 18520 / CIP 103324 / CNY 7263 / WAIP 204)</name>
    <dbReference type="NCBI Taxonomy" id="349967"/>
    <lineage>
        <taxon>Bacteria</taxon>
        <taxon>Pseudomonadati</taxon>
        <taxon>Pseudomonadota</taxon>
        <taxon>Gammaproteobacteria</taxon>
        <taxon>Enterobacterales</taxon>
        <taxon>Yersiniaceae</taxon>
        <taxon>Yersinia</taxon>
    </lineage>
</organism>
<keyword evidence="7" id="KW-1185">Reference proteome</keyword>
<evidence type="ECO:0000256" key="3">
    <source>
        <dbReference type="ARBA" id="ARBA00022989"/>
    </source>
</evidence>
<dbReference type="Gene3D" id="1.20.1250.20">
    <property type="entry name" value="MFS general substrate transporter like domains"/>
    <property type="match status" value="1"/>
</dbReference>
<gene>
    <name evidence="6" type="ORF">ymoll0001_1990</name>
</gene>
<keyword evidence="2 5" id="KW-0812">Transmembrane</keyword>
<keyword evidence="4 5" id="KW-0472">Membrane</keyword>
<dbReference type="Proteomes" id="UP000003027">
    <property type="component" value="Unassembled WGS sequence"/>
</dbReference>
<evidence type="ECO:0000313" key="7">
    <source>
        <dbReference type="Proteomes" id="UP000003027"/>
    </source>
</evidence>
<accession>A0ABM9YAT1</accession>
<dbReference type="InterPro" id="IPR005828">
    <property type="entry name" value="MFS_sugar_transport-like"/>
</dbReference>
<feature type="transmembrane region" description="Helical" evidence="5">
    <location>
        <begin position="30"/>
        <end position="47"/>
    </location>
</feature>
<dbReference type="Pfam" id="PF00083">
    <property type="entry name" value="Sugar_tr"/>
    <property type="match status" value="1"/>
</dbReference>
<sequence>MLRICGIAALGGILFGYLSSQFHGAFPMWIFAICCLFSYWFICRFVPETKGVALEHMEEAMLAKRSKTSLSEPVPALPSESK</sequence>
<evidence type="ECO:0000256" key="2">
    <source>
        <dbReference type="ARBA" id="ARBA00022692"/>
    </source>
</evidence>
<evidence type="ECO:0000256" key="5">
    <source>
        <dbReference type="SAM" id="Phobius"/>
    </source>
</evidence>
<name>A0ABM9YAT1_YERMW</name>
<keyword evidence="3 5" id="KW-1133">Transmembrane helix</keyword>
<dbReference type="InterPro" id="IPR036259">
    <property type="entry name" value="MFS_trans_sf"/>
</dbReference>
<reference evidence="6" key="1">
    <citation type="submission" date="2008-12" db="EMBL/GenBank/DDBJ databases">
        <title>Annotation of the Yersinia mollaretii ATCC 43969 genome.</title>
        <authorList>
            <person name="Read T.D."/>
            <person name="Akmal A."/>
            <person name="Bishop-Lilly K."/>
            <person name="Chen P.E."/>
            <person name="Cook C."/>
            <person name="Kiley M.P."/>
            <person name="Lentz S."/>
            <person name="Mateczun A."/>
            <person name="Nagarajan N."/>
            <person name="Nolan N."/>
            <person name="Osborne B.I."/>
            <person name="Pop M."/>
            <person name="Sozhamannan S."/>
            <person name="Stewart A.C."/>
            <person name="Sulakvelidze A."/>
            <person name="Thomason B."/>
            <person name="Willner K."/>
            <person name="Zwick M.E."/>
        </authorList>
    </citation>
    <scope>NUCLEOTIDE SEQUENCE [LARGE SCALE GENOMIC DNA]</scope>
    <source>
        <strain evidence="6">ATCC 43969</strain>
    </source>
</reference>